<dbReference type="GO" id="GO:0036374">
    <property type="term" value="F:glutathione hydrolase activity"/>
    <property type="evidence" value="ECO:0007669"/>
    <property type="project" value="InterPro"/>
</dbReference>
<dbReference type="Pfam" id="PF01019">
    <property type="entry name" value="G_glu_transpept"/>
    <property type="match status" value="1"/>
</dbReference>
<dbReference type="Proteomes" id="UP000230423">
    <property type="component" value="Unassembled WGS sequence"/>
</dbReference>
<evidence type="ECO:0000256" key="1">
    <source>
        <dbReference type="PIRSR" id="PIRSR600101-2"/>
    </source>
</evidence>
<evidence type="ECO:0000313" key="3">
    <source>
        <dbReference type="EMBL" id="PIO66222.1"/>
    </source>
</evidence>
<accession>A0A2G9U937</accession>
<feature type="non-terminal residue" evidence="3">
    <location>
        <position position="346"/>
    </location>
</feature>
<feature type="binding site" evidence="1">
    <location>
        <position position="203"/>
    </location>
    <ligand>
        <name>L-glutamate</name>
        <dbReference type="ChEBI" id="CHEBI:29985"/>
    </ligand>
</feature>
<proteinExistence type="predicted"/>
<feature type="region of interest" description="Disordered" evidence="2">
    <location>
        <begin position="84"/>
        <end position="116"/>
    </location>
</feature>
<evidence type="ECO:0000313" key="4">
    <source>
        <dbReference type="Proteomes" id="UP000230423"/>
    </source>
</evidence>
<gene>
    <name evidence="3" type="ORF">TELCIR_12070</name>
</gene>
<protein>
    <submittedName>
        <fullName evidence="3">Uncharacterized protein</fullName>
    </submittedName>
</protein>
<feature type="compositionally biased region" description="Polar residues" evidence="2">
    <location>
        <begin position="96"/>
        <end position="106"/>
    </location>
</feature>
<dbReference type="InterPro" id="IPR000101">
    <property type="entry name" value="GGT_peptidase"/>
</dbReference>
<dbReference type="GO" id="GO:0005886">
    <property type="term" value="C:plasma membrane"/>
    <property type="evidence" value="ECO:0007669"/>
    <property type="project" value="TreeGrafter"/>
</dbReference>
<keyword evidence="4" id="KW-1185">Reference proteome</keyword>
<dbReference type="PANTHER" id="PTHR11686:SF17">
    <property type="entry name" value="GAMMA-GLUTAMYLTRANSPEPTIDASE 1"/>
    <property type="match status" value="1"/>
</dbReference>
<dbReference type="OrthoDB" id="1081007at2759"/>
<sequence>MGEEFNTIDRNPSGWPSQCMEFLLSWEPPQVSSATIALYHDKTHIAISYDENEMLLVRVRPVVAQSEFTTRVFVTTISTQPFPDRPRDVNGASVEVGSSKTASLERNAQEEETGFRQSLNSAGPIVGLLRNFMGRKERERDAMTGEMFAHVQHASIAGEVPFEWGPPSNSVEGKFRKAAVTTDHATCSEIGGTEGKCVAIDARETAPAAAHRDMFRNDSDGSKYGFKSAGTPGELAGYWYAFTHHGSGRVAWKELIEPSVKLCRNGVPVSEYLDNVMKVKERHFRLFPSMKAWINPVTNSTYRAGDLLPRLKLAQTLEKLANSNDPVKLFYRGEMADTIAKEMADG</sequence>
<dbReference type="GO" id="GO:0006751">
    <property type="term" value="P:glutathione catabolic process"/>
    <property type="evidence" value="ECO:0007669"/>
    <property type="project" value="InterPro"/>
</dbReference>
<dbReference type="AlphaFoldDB" id="A0A2G9U937"/>
<dbReference type="EMBL" id="KZ348413">
    <property type="protein sequence ID" value="PIO66222.1"/>
    <property type="molecule type" value="Genomic_DNA"/>
</dbReference>
<evidence type="ECO:0000256" key="2">
    <source>
        <dbReference type="SAM" id="MobiDB-lite"/>
    </source>
</evidence>
<dbReference type="PRINTS" id="PR01210">
    <property type="entry name" value="GGTRANSPTASE"/>
</dbReference>
<dbReference type="SUPFAM" id="SSF56235">
    <property type="entry name" value="N-terminal nucleophile aminohydrolases (Ntn hydrolases)"/>
    <property type="match status" value="1"/>
</dbReference>
<dbReference type="InterPro" id="IPR029055">
    <property type="entry name" value="Ntn_hydrolases_N"/>
</dbReference>
<reference evidence="3 4" key="1">
    <citation type="submission" date="2015-09" db="EMBL/GenBank/DDBJ databases">
        <title>Draft genome of the parasitic nematode Teladorsagia circumcincta isolate WARC Sus (inbred).</title>
        <authorList>
            <person name="Mitreva M."/>
        </authorList>
    </citation>
    <scope>NUCLEOTIDE SEQUENCE [LARGE SCALE GENOMIC DNA]</scope>
    <source>
        <strain evidence="3 4">S</strain>
    </source>
</reference>
<name>A0A2G9U937_TELCI</name>
<dbReference type="PANTHER" id="PTHR11686">
    <property type="entry name" value="GAMMA GLUTAMYL TRANSPEPTIDASE"/>
    <property type="match status" value="1"/>
</dbReference>
<organism evidence="3 4">
    <name type="scientific">Teladorsagia circumcincta</name>
    <name type="common">Brown stomach worm</name>
    <name type="synonym">Ostertagia circumcincta</name>
    <dbReference type="NCBI Taxonomy" id="45464"/>
    <lineage>
        <taxon>Eukaryota</taxon>
        <taxon>Metazoa</taxon>
        <taxon>Ecdysozoa</taxon>
        <taxon>Nematoda</taxon>
        <taxon>Chromadorea</taxon>
        <taxon>Rhabditida</taxon>
        <taxon>Rhabditina</taxon>
        <taxon>Rhabditomorpha</taxon>
        <taxon>Strongyloidea</taxon>
        <taxon>Trichostrongylidae</taxon>
        <taxon>Teladorsagia</taxon>
    </lineage>
</organism>